<protein>
    <recommendedName>
        <fullName evidence="1">DUF218 domain-containing protein</fullName>
    </recommendedName>
</protein>
<feature type="domain" description="DUF218" evidence="1">
    <location>
        <begin position="26"/>
        <end position="190"/>
    </location>
</feature>
<evidence type="ECO:0000313" key="2">
    <source>
        <dbReference type="EMBL" id="GCE17005.1"/>
    </source>
</evidence>
<gene>
    <name evidence="2" type="ORF">KDK_08050</name>
</gene>
<reference evidence="3" key="1">
    <citation type="submission" date="2018-12" db="EMBL/GenBank/DDBJ databases">
        <title>Tengunoibacter tsumagoiensis gen. nov., sp. nov., Dictyobacter kobayashii sp. nov., D. alpinus sp. nov., and D. joshuensis sp. nov. and description of Dictyobacteraceae fam. nov. within the order Ktedonobacterales isolated from Tengu-no-mugimeshi.</title>
        <authorList>
            <person name="Wang C.M."/>
            <person name="Zheng Y."/>
            <person name="Sakai Y."/>
            <person name="Toyoda A."/>
            <person name="Minakuchi Y."/>
            <person name="Abe K."/>
            <person name="Yokota A."/>
            <person name="Yabe S."/>
        </authorList>
    </citation>
    <scope>NUCLEOTIDE SEQUENCE [LARGE SCALE GENOMIC DNA]</scope>
    <source>
        <strain evidence="3">Uno11</strain>
    </source>
</reference>
<proteinExistence type="predicted"/>
<dbReference type="Pfam" id="PF02698">
    <property type="entry name" value="DUF218"/>
    <property type="match status" value="1"/>
</dbReference>
<dbReference type="InterPro" id="IPR051599">
    <property type="entry name" value="Cell_Envelope_Assoc"/>
</dbReference>
<dbReference type="GO" id="GO:0005886">
    <property type="term" value="C:plasma membrane"/>
    <property type="evidence" value="ECO:0007669"/>
    <property type="project" value="TreeGrafter"/>
</dbReference>
<dbReference type="CDD" id="cd06259">
    <property type="entry name" value="YdcF-like"/>
    <property type="match status" value="1"/>
</dbReference>
<name>A0A402AD37_9CHLR</name>
<organism evidence="2 3">
    <name type="scientific">Dictyobacter kobayashii</name>
    <dbReference type="NCBI Taxonomy" id="2014872"/>
    <lineage>
        <taxon>Bacteria</taxon>
        <taxon>Bacillati</taxon>
        <taxon>Chloroflexota</taxon>
        <taxon>Ktedonobacteria</taxon>
        <taxon>Ktedonobacterales</taxon>
        <taxon>Dictyobacteraceae</taxon>
        <taxon>Dictyobacter</taxon>
    </lineage>
</organism>
<dbReference type="InterPro" id="IPR003848">
    <property type="entry name" value="DUF218"/>
</dbReference>
<comment type="caution">
    <text evidence="2">The sequence shown here is derived from an EMBL/GenBank/DDBJ whole genome shotgun (WGS) entry which is preliminary data.</text>
</comment>
<dbReference type="Proteomes" id="UP000287188">
    <property type="component" value="Unassembled WGS sequence"/>
</dbReference>
<dbReference type="PANTHER" id="PTHR30336:SF20">
    <property type="entry name" value="DUF218 DOMAIN-CONTAINING PROTEIN"/>
    <property type="match status" value="1"/>
</dbReference>
<accession>A0A402AD37</accession>
<dbReference type="PANTHER" id="PTHR30336">
    <property type="entry name" value="INNER MEMBRANE PROTEIN, PROBABLE PERMEASE"/>
    <property type="match status" value="1"/>
</dbReference>
<dbReference type="EMBL" id="BIFS01000001">
    <property type="protein sequence ID" value="GCE17005.1"/>
    <property type="molecule type" value="Genomic_DNA"/>
</dbReference>
<evidence type="ECO:0000259" key="1">
    <source>
        <dbReference type="Pfam" id="PF02698"/>
    </source>
</evidence>
<keyword evidence="3" id="KW-1185">Reference proteome</keyword>
<dbReference type="AlphaFoldDB" id="A0A402AD37"/>
<evidence type="ECO:0000313" key="3">
    <source>
        <dbReference type="Proteomes" id="UP000287188"/>
    </source>
</evidence>
<dbReference type="Gene3D" id="3.40.50.620">
    <property type="entry name" value="HUPs"/>
    <property type="match status" value="1"/>
</dbReference>
<dbReference type="InterPro" id="IPR014729">
    <property type="entry name" value="Rossmann-like_a/b/a_fold"/>
</dbReference>
<sequence>MPFIAWTVLFLKGKQFALRDRLKNADAIVVLAGTRGKIKFLDGKIQTAAHLYCKGWAPYLIASGKFSFKITDTPSLIPIEDLEKAVKEGRIGQKDATVAAKSWDTGLGATYIRDQAIKLGVPGAAILMEAESLHTRENAEYVLEILKKHNMQRIILVTSPFHQLRTYLTFAKVFQPYNIEIINYYADSDEWSPATWFLNKEHRKLIKSERERIEKYRAKGDLL</sequence>